<dbReference type="InterPro" id="IPR001497">
    <property type="entry name" value="MethylDNA_cys_MeTrfase_AS"/>
</dbReference>
<evidence type="ECO:0000313" key="11">
    <source>
        <dbReference type="EMBL" id="AZJ32802.1"/>
    </source>
</evidence>
<dbReference type="InterPro" id="IPR036217">
    <property type="entry name" value="MethylDNA_cys_MeTrfase_DNAb"/>
</dbReference>
<keyword evidence="3 8" id="KW-0489">Methyltransferase</keyword>
<reference evidence="11 12" key="1">
    <citation type="submission" date="2018-09" db="EMBL/GenBank/DDBJ databases">
        <title>Insights into the microbiota of Asian seabass (Lates calcarifer) with tenacibaculosis symptoms and description of sp. nov. Tenacibaculum singaporense.</title>
        <authorList>
            <person name="Miyake S."/>
            <person name="Soh M."/>
            <person name="Azman M.N."/>
            <person name="Ngoh S.Y."/>
            <person name="Orban L."/>
            <person name="Seedorf H."/>
        </authorList>
    </citation>
    <scope>NUCLEOTIDE SEQUENCE [LARGE SCALE GENOMIC DNA]</scope>
    <source>
        <strain evidence="11 12">DSM 13764</strain>
    </source>
</reference>
<evidence type="ECO:0000256" key="8">
    <source>
        <dbReference type="HAMAP-Rule" id="MF_00772"/>
    </source>
</evidence>
<dbReference type="EMBL" id="CP032544">
    <property type="protein sequence ID" value="AZJ32802.1"/>
    <property type="molecule type" value="Genomic_DNA"/>
</dbReference>
<dbReference type="PANTHER" id="PTHR10815:SF13">
    <property type="entry name" value="METHYLATED-DNA--PROTEIN-CYSTEINE METHYLTRANSFERASE"/>
    <property type="match status" value="1"/>
</dbReference>
<comment type="subcellular location">
    <subcellularLocation>
        <location evidence="8">Cytoplasm</location>
    </subcellularLocation>
</comment>
<proteinExistence type="inferred from homology"/>
<dbReference type="EC" id="2.1.1.63" evidence="8"/>
<dbReference type="InterPro" id="IPR036388">
    <property type="entry name" value="WH-like_DNA-bd_sf"/>
</dbReference>
<feature type="domain" description="Methylguanine DNA methyltransferase ribonuclease-like" evidence="10">
    <location>
        <begin position="22"/>
        <end position="87"/>
    </location>
</feature>
<dbReference type="PROSITE" id="PS00374">
    <property type="entry name" value="MGMT"/>
    <property type="match status" value="1"/>
</dbReference>
<dbReference type="Pfam" id="PF02870">
    <property type="entry name" value="Methyltransf_1N"/>
    <property type="match status" value="1"/>
</dbReference>
<evidence type="ECO:0000256" key="2">
    <source>
        <dbReference type="ARBA" id="ARBA00022490"/>
    </source>
</evidence>
<protein>
    <recommendedName>
        <fullName evidence="8">Methylated-DNA--protein-cysteine methyltransferase</fullName>
        <ecNumber evidence="8">2.1.1.63</ecNumber>
    </recommendedName>
    <alternativeName>
        <fullName evidence="8">6-O-methylguanine-DNA methyltransferase</fullName>
        <shortName evidence="8">MGMT</shortName>
    </alternativeName>
    <alternativeName>
        <fullName evidence="8">O-6-methylguanine-DNA-alkyltransferase</fullName>
    </alternativeName>
</protein>
<feature type="domain" description="Methylated-DNA-[protein]-cysteine S-methyltransferase DNA binding" evidence="9">
    <location>
        <begin position="92"/>
        <end position="171"/>
    </location>
</feature>
<dbReference type="InterPro" id="IPR008332">
    <property type="entry name" value="MethylG_MeTrfase_N"/>
</dbReference>
<keyword evidence="4 8" id="KW-0808">Transferase</keyword>
<dbReference type="Proteomes" id="UP000269693">
    <property type="component" value="Chromosome"/>
</dbReference>
<dbReference type="GO" id="GO:0003908">
    <property type="term" value="F:methylated-DNA-[protein]-cysteine S-methyltransferase activity"/>
    <property type="evidence" value="ECO:0007669"/>
    <property type="project" value="UniProtKB-EC"/>
</dbReference>
<accession>A0ABM7CG78</accession>
<comment type="catalytic activity">
    <reaction evidence="1 8">
        <text>a 4-O-methyl-thymidine in DNA + L-cysteinyl-[protein] = a thymidine in DNA + S-methyl-L-cysteinyl-[protein]</text>
        <dbReference type="Rhea" id="RHEA:53428"/>
        <dbReference type="Rhea" id="RHEA-COMP:10131"/>
        <dbReference type="Rhea" id="RHEA-COMP:10132"/>
        <dbReference type="Rhea" id="RHEA-COMP:13555"/>
        <dbReference type="Rhea" id="RHEA-COMP:13556"/>
        <dbReference type="ChEBI" id="CHEBI:29950"/>
        <dbReference type="ChEBI" id="CHEBI:82612"/>
        <dbReference type="ChEBI" id="CHEBI:137386"/>
        <dbReference type="ChEBI" id="CHEBI:137387"/>
        <dbReference type="EC" id="2.1.1.63"/>
    </reaction>
</comment>
<evidence type="ECO:0000256" key="1">
    <source>
        <dbReference type="ARBA" id="ARBA00001286"/>
    </source>
</evidence>
<evidence type="ECO:0000256" key="3">
    <source>
        <dbReference type="ARBA" id="ARBA00022603"/>
    </source>
</evidence>
<dbReference type="SUPFAM" id="SSF46767">
    <property type="entry name" value="Methylated DNA-protein cysteine methyltransferase, C-terminal domain"/>
    <property type="match status" value="1"/>
</dbReference>
<evidence type="ECO:0000259" key="9">
    <source>
        <dbReference type="Pfam" id="PF01035"/>
    </source>
</evidence>
<dbReference type="PANTHER" id="PTHR10815">
    <property type="entry name" value="METHYLATED-DNA--PROTEIN-CYSTEINE METHYLTRANSFERASE"/>
    <property type="match status" value="1"/>
</dbReference>
<comment type="catalytic activity">
    <reaction evidence="7 8">
        <text>a 6-O-methyl-2'-deoxyguanosine in DNA + L-cysteinyl-[protein] = S-methyl-L-cysteinyl-[protein] + a 2'-deoxyguanosine in DNA</text>
        <dbReference type="Rhea" id="RHEA:24000"/>
        <dbReference type="Rhea" id="RHEA-COMP:10131"/>
        <dbReference type="Rhea" id="RHEA-COMP:10132"/>
        <dbReference type="Rhea" id="RHEA-COMP:11367"/>
        <dbReference type="Rhea" id="RHEA-COMP:11368"/>
        <dbReference type="ChEBI" id="CHEBI:29950"/>
        <dbReference type="ChEBI" id="CHEBI:82612"/>
        <dbReference type="ChEBI" id="CHEBI:85445"/>
        <dbReference type="ChEBI" id="CHEBI:85448"/>
        <dbReference type="EC" id="2.1.1.63"/>
    </reaction>
</comment>
<dbReference type="GO" id="GO:0032259">
    <property type="term" value="P:methylation"/>
    <property type="evidence" value="ECO:0007669"/>
    <property type="project" value="UniProtKB-KW"/>
</dbReference>
<dbReference type="NCBIfam" id="TIGR00589">
    <property type="entry name" value="ogt"/>
    <property type="match status" value="1"/>
</dbReference>
<dbReference type="SUPFAM" id="SSF53155">
    <property type="entry name" value="Methylated DNA-protein cysteine methyltransferase domain"/>
    <property type="match status" value="1"/>
</dbReference>
<evidence type="ECO:0000313" key="12">
    <source>
        <dbReference type="Proteomes" id="UP000269693"/>
    </source>
</evidence>
<comment type="similarity">
    <text evidence="8">Belongs to the MGMT family.</text>
</comment>
<evidence type="ECO:0000256" key="4">
    <source>
        <dbReference type="ARBA" id="ARBA00022679"/>
    </source>
</evidence>
<keyword evidence="6 8" id="KW-0234">DNA repair</keyword>
<dbReference type="Gene3D" id="3.30.160.70">
    <property type="entry name" value="Methylated DNA-protein cysteine methyltransferase domain"/>
    <property type="match status" value="1"/>
</dbReference>
<dbReference type="HAMAP" id="MF_00772">
    <property type="entry name" value="OGT"/>
    <property type="match status" value="1"/>
</dbReference>
<dbReference type="Pfam" id="PF01035">
    <property type="entry name" value="DNA_binding_1"/>
    <property type="match status" value="1"/>
</dbReference>
<keyword evidence="2 8" id="KW-0963">Cytoplasm</keyword>
<dbReference type="InterPro" id="IPR014048">
    <property type="entry name" value="MethylDNA_cys_MeTrfase_DNA-bd"/>
</dbReference>
<evidence type="ECO:0000259" key="10">
    <source>
        <dbReference type="Pfam" id="PF02870"/>
    </source>
</evidence>
<evidence type="ECO:0000256" key="6">
    <source>
        <dbReference type="ARBA" id="ARBA00023204"/>
    </source>
</evidence>
<name>A0ABM7CG78_9FLAO</name>
<dbReference type="CDD" id="cd06445">
    <property type="entry name" value="ATase"/>
    <property type="match status" value="1"/>
</dbReference>
<feature type="active site" description="Nucleophile; methyl group acceptor" evidence="8">
    <location>
        <position position="143"/>
    </location>
</feature>
<keyword evidence="12" id="KW-1185">Reference proteome</keyword>
<dbReference type="InterPro" id="IPR036631">
    <property type="entry name" value="MGMT_N_sf"/>
</dbReference>
<dbReference type="InterPro" id="IPR023546">
    <property type="entry name" value="MGMT"/>
</dbReference>
<sequence>MKFRKLQHRTLKTFLVSNLQTTYYKTPIGIAKIEGDENGVQSISVLDENALPTISFHKKTPSCLQNCVMQLDEYFAGKRTDFDLQLNPQGTSFQQSVWNELLNIPFGRTRTYLEQTKQLGDVKAIRAVASANGKNPIWIVIPCHRVVGSDGSLTGYAGGVWRKKWLLEHESGAKQQTLF</sequence>
<evidence type="ECO:0000256" key="5">
    <source>
        <dbReference type="ARBA" id="ARBA00022763"/>
    </source>
</evidence>
<keyword evidence="5 8" id="KW-0227">DNA damage</keyword>
<dbReference type="Gene3D" id="1.10.10.10">
    <property type="entry name" value="Winged helix-like DNA-binding domain superfamily/Winged helix DNA-binding domain"/>
    <property type="match status" value="1"/>
</dbReference>
<gene>
    <name evidence="11" type="ORF">D6200_09620</name>
</gene>
<comment type="function">
    <text evidence="8">Involved in the cellular defense against the biological effects of O6-methylguanine (O6-MeG) and O4-methylthymine (O4-MeT) in DNA. Repairs the methylated nucleobase in DNA by stoichiometrically transferring the methyl group to a cysteine residue in the enzyme. This is a suicide reaction: the enzyme is irreversibly inactivated.</text>
</comment>
<organism evidence="11 12">
    <name type="scientific">Tenacibaculum mesophilum</name>
    <dbReference type="NCBI Taxonomy" id="104268"/>
    <lineage>
        <taxon>Bacteria</taxon>
        <taxon>Pseudomonadati</taxon>
        <taxon>Bacteroidota</taxon>
        <taxon>Flavobacteriia</taxon>
        <taxon>Flavobacteriales</taxon>
        <taxon>Flavobacteriaceae</taxon>
        <taxon>Tenacibaculum</taxon>
    </lineage>
</organism>
<evidence type="ECO:0000256" key="7">
    <source>
        <dbReference type="ARBA" id="ARBA00049348"/>
    </source>
</evidence>
<comment type="miscellaneous">
    <text evidence="8">This enzyme catalyzes only one turnover and therefore is not strictly catalytic. According to one definition, an enzyme is a biocatalyst that acts repeatedly and over many reaction cycles.</text>
</comment>